<dbReference type="PROSITE" id="PS51257">
    <property type="entry name" value="PROKAR_LIPOPROTEIN"/>
    <property type="match status" value="1"/>
</dbReference>
<sequence length="105" mass="11310">MRRSLLLPMATVLLLAACQPVAAPETDKPVAALDGNPALTASPRTADQQKLMEIAERLAAEYESGRRPFPAMSADPRDSVSPESLRVMEETANRLATAYDGRNAD</sequence>
<comment type="caution">
    <text evidence="3">The sequence shown here is derived from an EMBL/GenBank/DDBJ whole genome shotgun (WGS) entry which is preliminary data.</text>
</comment>
<protein>
    <submittedName>
        <fullName evidence="3">Uncharacterized protein</fullName>
    </submittedName>
</protein>
<dbReference type="RefSeq" id="WP_170037298.1">
    <property type="nucleotide sequence ID" value="NZ_JABDTL010000002.1"/>
</dbReference>
<dbReference type="Proteomes" id="UP000582837">
    <property type="component" value="Unassembled WGS sequence"/>
</dbReference>
<evidence type="ECO:0000313" key="3">
    <source>
        <dbReference type="EMBL" id="MBB6069581.1"/>
    </source>
</evidence>
<feature type="compositionally biased region" description="Basic and acidic residues" evidence="1">
    <location>
        <begin position="75"/>
        <end position="84"/>
    </location>
</feature>
<keyword evidence="2" id="KW-0732">Signal</keyword>
<evidence type="ECO:0000256" key="2">
    <source>
        <dbReference type="SAM" id="SignalP"/>
    </source>
</evidence>
<dbReference type="AlphaFoldDB" id="A0A841GLF0"/>
<keyword evidence="4" id="KW-1185">Reference proteome</keyword>
<accession>A0A841GLF0</accession>
<organism evidence="3 4">
    <name type="scientific">Longimicrobium terrae</name>
    <dbReference type="NCBI Taxonomy" id="1639882"/>
    <lineage>
        <taxon>Bacteria</taxon>
        <taxon>Pseudomonadati</taxon>
        <taxon>Gemmatimonadota</taxon>
        <taxon>Longimicrobiia</taxon>
        <taxon>Longimicrobiales</taxon>
        <taxon>Longimicrobiaceae</taxon>
        <taxon>Longimicrobium</taxon>
    </lineage>
</organism>
<dbReference type="EMBL" id="JACHIA010000002">
    <property type="protein sequence ID" value="MBB6069581.1"/>
    <property type="molecule type" value="Genomic_DNA"/>
</dbReference>
<feature type="chain" id="PRO_5032436107" evidence="2">
    <location>
        <begin position="23"/>
        <end position="105"/>
    </location>
</feature>
<reference evidence="3 4" key="1">
    <citation type="submission" date="2020-08" db="EMBL/GenBank/DDBJ databases">
        <title>Genomic Encyclopedia of Type Strains, Phase IV (KMG-IV): sequencing the most valuable type-strain genomes for metagenomic binning, comparative biology and taxonomic classification.</title>
        <authorList>
            <person name="Goeker M."/>
        </authorList>
    </citation>
    <scope>NUCLEOTIDE SEQUENCE [LARGE SCALE GENOMIC DNA]</scope>
    <source>
        <strain evidence="3 4">DSM 29007</strain>
    </source>
</reference>
<evidence type="ECO:0000256" key="1">
    <source>
        <dbReference type="SAM" id="MobiDB-lite"/>
    </source>
</evidence>
<feature type="region of interest" description="Disordered" evidence="1">
    <location>
        <begin position="65"/>
        <end position="84"/>
    </location>
</feature>
<name>A0A841GLF0_9BACT</name>
<proteinExistence type="predicted"/>
<evidence type="ECO:0000313" key="4">
    <source>
        <dbReference type="Proteomes" id="UP000582837"/>
    </source>
</evidence>
<feature type="signal peptide" evidence="2">
    <location>
        <begin position="1"/>
        <end position="22"/>
    </location>
</feature>
<gene>
    <name evidence="3" type="ORF">HNQ61_001196</name>
</gene>